<evidence type="ECO:0000259" key="1">
    <source>
        <dbReference type="SMART" id="SM00881"/>
    </source>
</evidence>
<sequence>MVFRNEQVDLFLKSKAFAVAGASTNRDKYGNKVLRCYLQHNLTVYPLNPKEKTIEGIGVVHTMSELPEEVNSLSIITPPAITEQVVSEAIKKGIKNVWMQPGAESEKAIQDCLDNHVNVIAKGPCILVALGYRETP</sequence>
<dbReference type="AlphaFoldDB" id="A0A0W1ACF5"/>
<protein>
    <submittedName>
        <fullName evidence="2">CoA-binding protein</fullName>
    </submittedName>
</protein>
<feature type="domain" description="CoA-binding" evidence="1">
    <location>
        <begin position="11"/>
        <end position="103"/>
    </location>
</feature>
<dbReference type="OrthoDB" id="9804695at2"/>
<dbReference type="RefSeq" id="WP_058480258.1">
    <property type="nucleotide sequence ID" value="NZ_CAAAIQ010000015.1"/>
</dbReference>
<name>A0A0W1ACF5_9GAMM</name>
<organism evidence="2 3">
    <name type="scientific">Legionella waltersii</name>
    <dbReference type="NCBI Taxonomy" id="66969"/>
    <lineage>
        <taxon>Bacteria</taxon>
        <taxon>Pseudomonadati</taxon>
        <taxon>Pseudomonadota</taxon>
        <taxon>Gammaproteobacteria</taxon>
        <taxon>Legionellales</taxon>
        <taxon>Legionellaceae</taxon>
        <taxon>Legionella</taxon>
    </lineage>
</organism>
<evidence type="ECO:0000313" key="3">
    <source>
        <dbReference type="Proteomes" id="UP000054729"/>
    </source>
</evidence>
<gene>
    <name evidence="2" type="ORF">Lwal_1557</name>
</gene>
<evidence type="ECO:0000313" key="2">
    <source>
        <dbReference type="EMBL" id="KTD78787.1"/>
    </source>
</evidence>
<dbReference type="SUPFAM" id="SSF51735">
    <property type="entry name" value="NAD(P)-binding Rossmann-fold domains"/>
    <property type="match status" value="1"/>
</dbReference>
<dbReference type="EMBL" id="LNZB01000038">
    <property type="protein sequence ID" value="KTD78787.1"/>
    <property type="molecule type" value="Genomic_DNA"/>
</dbReference>
<reference evidence="2 3" key="1">
    <citation type="submission" date="2015-11" db="EMBL/GenBank/DDBJ databases">
        <title>Genomic analysis of 38 Legionella species identifies large and diverse effector repertoires.</title>
        <authorList>
            <person name="Burstein D."/>
            <person name="Amaro F."/>
            <person name="Zusman T."/>
            <person name="Lifshitz Z."/>
            <person name="Cohen O."/>
            <person name="Gilbert J.A."/>
            <person name="Pupko T."/>
            <person name="Shuman H.A."/>
            <person name="Segal G."/>
        </authorList>
    </citation>
    <scope>NUCLEOTIDE SEQUENCE [LARGE SCALE GENOMIC DNA]</scope>
    <source>
        <strain evidence="2 3">ATCC 51914</strain>
    </source>
</reference>
<accession>A0A0W1ACF5</accession>
<dbReference type="Gene3D" id="3.40.50.720">
    <property type="entry name" value="NAD(P)-binding Rossmann-like Domain"/>
    <property type="match status" value="1"/>
</dbReference>
<proteinExistence type="predicted"/>
<comment type="caution">
    <text evidence="2">The sequence shown here is derived from an EMBL/GenBank/DDBJ whole genome shotgun (WGS) entry which is preliminary data.</text>
</comment>
<keyword evidence="3" id="KW-1185">Reference proteome</keyword>
<dbReference type="STRING" id="66969.Lwal_1557"/>
<dbReference type="PATRIC" id="fig|66969.6.peg.1698"/>
<dbReference type="Proteomes" id="UP000054729">
    <property type="component" value="Unassembled WGS sequence"/>
</dbReference>
<dbReference type="Pfam" id="PF13380">
    <property type="entry name" value="CoA_binding_2"/>
    <property type="match status" value="1"/>
</dbReference>
<dbReference type="InterPro" id="IPR036291">
    <property type="entry name" value="NAD(P)-bd_dom_sf"/>
</dbReference>
<dbReference type="InterPro" id="IPR003781">
    <property type="entry name" value="CoA-bd"/>
</dbReference>
<dbReference type="SMART" id="SM00881">
    <property type="entry name" value="CoA_binding"/>
    <property type="match status" value="1"/>
</dbReference>
<dbReference type="PANTHER" id="PTHR33303">
    <property type="entry name" value="CYTOPLASMIC PROTEIN-RELATED"/>
    <property type="match status" value="1"/>
</dbReference>
<dbReference type="PANTHER" id="PTHR33303:SF2">
    <property type="entry name" value="COA-BINDING DOMAIN-CONTAINING PROTEIN"/>
    <property type="match status" value="1"/>
</dbReference>